<proteinExistence type="predicted"/>
<accession>A0A1G8N356</accession>
<dbReference type="InterPro" id="IPR021729">
    <property type="entry name" value="DUF3298"/>
</dbReference>
<evidence type="ECO:0000259" key="2">
    <source>
        <dbReference type="Pfam" id="PF11738"/>
    </source>
</evidence>
<feature type="domain" description="DUF3298" evidence="2">
    <location>
        <begin position="158"/>
        <end position="233"/>
    </location>
</feature>
<evidence type="ECO:0000313" key="5">
    <source>
        <dbReference type="Proteomes" id="UP000182836"/>
    </source>
</evidence>
<dbReference type="Gene3D" id="3.90.640.20">
    <property type="entry name" value="Heat-shock cognate protein, ATPase"/>
    <property type="match status" value="1"/>
</dbReference>
<dbReference type="OrthoDB" id="5637at2"/>
<dbReference type="InterPro" id="IPR025303">
    <property type="entry name" value="PdaC"/>
</dbReference>
<evidence type="ECO:0000313" key="4">
    <source>
        <dbReference type="EMBL" id="SDI74477.1"/>
    </source>
</evidence>
<dbReference type="AlphaFoldDB" id="A0A1G8N356"/>
<protein>
    <recommendedName>
        <fullName evidence="6">DUF3298 domain-containing protein</fullName>
    </recommendedName>
</protein>
<evidence type="ECO:0008006" key="6">
    <source>
        <dbReference type="Google" id="ProtNLM"/>
    </source>
</evidence>
<sequence>MKKICAALLALSLTTGAYITIDSSFSPVSAATTQKVSSVKVTKKVQPIKLPGVDGKVEYPQISGMKNTKLQANLNKKFVDYANQANKAAIELNKMAIEYPAPGDGKYNVTSTYILKRNKGGILSLVYNNYAYTGGAHGNYFYEGININLNTGKTYTLKELFKPGVNYVSIISKEIKNQLAIQNKYWDFRKEDFKAIPANQEFYLTDKGIVVYFSTYEYTSFATGIPEFEIPYSKIKKYLTPGL</sequence>
<dbReference type="Pfam" id="PF13739">
    <property type="entry name" value="PdaC"/>
    <property type="match status" value="1"/>
</dbReference>
<feature type="chain" id="PRO_5038860149" description="DUF3298 domain-containing protein" evidence="1">
    <location>
        <begin position="18"/>
        <end position="243"/>
    </location>
</feature>
<organism evidence="4 5">
    <name type="scientific">Aneurinibacillus migulanus</name>
    <name type="common">Bacillus migulanus</name>
    <dbReference type="NCBI Taxonomy" id="47500"/>
    <lineage>
        <taxon>Bacteria</taxon>
        <taxon>Bacillati</taxon>
        <taxon>Bacillota</taxon>
        <taxon>Bacilli</taxon>
        <taxon>Bacillales</taxon>
        <taxon>Paenibacillaceae</taxon>
        <taxon>Aneurinibacillus group</taxon>
        <taxon>Aneurinibacillus</taxon>
    </lineage>
</organism>
<feature type="domain" description="Deacetylase PdaC" evidence="3">
    <location>
        <begin position="56"/>
        <end position="140"/>
    </location>
</feature>
<dbReference type="GeneID" id="42305994"/>
<gene>
    <name evidence="4" type="ORF">SAMN04487909_10775</name>
</gene>
<evidence type="ECO:0000256" key="1">
    <source>
        <dbReference type="SAM" id="SignalP"/>
    </source>
</evidence>
<name>A0A1G8N356_ANEMI</name>
<reference evidence="4 5" key="1">
    <citation type="submission" date="2016-10" db="EMBL/GenBank/DDBJ databases">
        <authorList>
            <person name="de Groot N.N."/>
        </authorList>
    </citation>
    <scope>NUCLEOTIDE SEQUENCE [LARGE SCALE GENOMIC DNA]</scope>
    <source>
        <strain evidence="4 5">DSM 2895</strain>
    </source>
</reference>
<evidence type="ECO:0000259" key="3">
    <source>
        <dbReference type="Pfam" id="PF13739"/>
    </source>
</evidence>
<dbReference type="Gene3D" id="3.30.565.40">
    <property type="entry name" value="Fervidobacterium nodosum Rt17-B1 like"/>
    <property type="match status" value="1"/>
</dbReference>
<dbReference type="Pfam" id="PF11738">
    <property type="entry name" value="DUF3298"/>
    <property type="match status" value="1"/>
</dbReference>
<dbReference type="RefSeq" id="WP_052520684.1">
    <property type="nucleotide sequence ID" value="NZ_BJOA01000052.1"/>
</dbReference>
<dbReference type="InterPro" id="IPR037126">
    <property type="entry name" value="PdaC/RsiV-like_sf"/>
</dbReference>
<keyword evidence="1" id="KW-0732">Signal</keyword>
<dbReference type="EMBL" id="FNED01000007">
    <property type="protein sequence ID" value="SDI74477.1"/>
    <property type="molecule type" value="Genomic_DNA"/>
</dbReference>
<feature type="signal peptide" evidence="1">
    <location>
        <begin position="1"/>
        <end position="17"/>
    </location>
</feature>
<dbReference type="Proteomes" id="UP000182836">
    <property type="component" value="Unassembled WGS sequence"/>
</dbReference>